<name>A0ABQ2G3E3_9ACTN</name>
<gene>
    <name evidence="2" type="ORF">GCM10011589_32120</name>
</gene>
<keyword evidence="3" id="KW-1185">Reference proteome</keyword>
<protein>
    <submittedName>
        <fullName evidence="2">Uncharacterized protein</fullName>
    </submittedName>
</protein>
<evidence type="ECO:0000313" key="3">
    <source>
        <dbReference type="Proteomes" id="UP000648663"/>
    </source>
</evidence>
<dbReference type="EMBL" id="BMMI01000006">
    <property type="protein sequence ID" value="GGL73551.1"/>
    <property type="molecule type" value="Genomic_DNA"/>
</dbReference>
<dbReference type="Proteomes" id="UP000648663">
    <property type="component" value="Unassembled WGS sequence"/>
</dbReference>
<sequence>MELSREAVAAWLSASCAEQGVPVLVTDPHVLAKVAALLSSPTAASDTTRSTVPSRSRGRSQAPDRPNTGRVQGTAARLTGSDDGVVENR</sequence>
<organism evidence="2 3">
    <name type="scientific">Modestobacter marinus</name>
    <dbReference type="NCBI Taxonomy" id="477641"/>
    <lineage>
        <taxon>Bacteria</taxon>
        <taxon>Bacillati</taxon>
        <taxon>Actinomycetota</taxon>
        <taxon>Actinomycetes</taxon>
        <taxon>Geodermatophilales</taxon>
        <taxon>Geodermatophilaceae</taxon>
        <taxon>Modestobacter</taxon>
    </lineage>
</organism>
<proteinExistence type="predicted"/>
<feature type="region of interest" description="Disordered" evidence="1">
    <location>
        <begin position="40"/>
        <end position="89"/>
    </location>
</feature>
<comment type="caution">
    <text evidence="2">The sequence shown here is derived from an EMBL/GenBank/DDBJ whole genome shotgun (WGS) entry which is preliminary data.</text>
</comment>
<evidence type="ECO:0000256" key="1">
    <source>
        <dbReference type="SAM" id="MobiDB-lite"/>
    </source>
</evidence>
<feature type="compositionally biased region" description="Polar residues" evidence="1">
    <location>
        <begin position="40"/>
        <end position="54"/>
    </location>
</feature>
<evidence type="ECO:0000313" key="2">
    <source>
        <dbReference type="EMBL" id="GGL73551.1"/>
    </source>
</evidence>
<reference evidence="3" key="1">
    <citation type="journal article" date="2019" name="Int. J. Syst. Evol. Microbiol.">
        <title>The Global Catalogue of Microorganisms (GCM) 10K type strain sequencing project: providing services to taxonomists for standard genome sequencing and annotation.</title>
        <authorList>
            <consortium name="The Broad Institute Genomics Platform"/>
            <consortium name="The Broad Institute Genome Sequencing Center for Infectious Disease"/>
            <person name="Wu L."/>
            <person name="Ma J."/>
        </authorList>
    </citation>
    <scope>NUCLEOTIDE SEQUENCE [LARGE SCALE GENOMIC DNA]</scope>
    <source>
        <strain evidence="3">CGMCC 4.5581</strain>
    </source>
</reference>
<accession>A0ABQ2G3E3</accession>